<comment type="similarity">
    <text evidence="2">Belongs to the SusD family.</text>
</comment>
<dbReference type="InterPro" id="IPR033985">
    <property type="entry name" value="SusD-like_N"/>
</dbReference>
<sequence length="457" mass="51026">MKRIKGARSYTLSMLLLLLGLSSCKKFLNVEPRIATSDLVTIVDENSAATAVRGIYNELQSDDYYGYNYPMIINLSGDNVQYTGSQAVNKTLTSHTQLADLGPLNTVWVAIYNTINRANNVIAKVPEVPLTTTFTETIRNQLIGEAYFIRALAYFDVVRTWGGAQLVLEPTLSANSIKDMQRSSIPETYAQILNDLKAAEALLPETTNRIRATKKTVWALRARYHLYQKEWADAIEYASKIINDHQNYTLVSPYNAFFANNASNTSESIFELYYNTNVTNTQAYNWQPSTNGGIGWQRPTDAIAVVLTNAQTGGDRKALVTSVSVNGAPTWYGNLYYRTNGTDPAYIIRLSEMYLIRAEAKAHLEDLAGSLADLNTVRNRSHIPDAGATDQTALLLLIENENRVEFAFEAHRWFDLVRTGRALQVLGFTDATKQLLPVPYAQILVDKSLSQNPGYED</sequence>
<keyword evidence="3" id="KW-0732">Signal</keyword>
<evidence type="ECO:0000259" key="6">
    <source>
        <dbReference type="Pfam" id="PF07980"/>
    </source>
</evidence>
<accession>A0A1A9I184</accession>
<evidence type="ECO:0000256" key="4">
    <source>
        <dbReference type="ARBA" id="ARBA00023136"/>
    </source>
</evidence>
<dbReference type="AlphaFoldDB" id="A0A1A9I184"/>
<dbReference type="SUPFAM" id="SSF48452">
    <property type="entry name" value="TPR-like"/>
    <property type="match status" value="1"/>
</dbReference>
<feature type="domain" description="SusD-like N-terminal" evidence="7">
    <location>
        <begin position="26"/>
        <end position="226"/>
    </location>
</feature>
<dbReference type="STRING" id="1176587.A8C56_10930"/>
<keyword evidence="5" id="KW-0998">Cell outer membrane</keyword>
<dbReference type="Pfam" id="PF14322">
    <property type="entry name" value="SusD-like_3"/>
    <property type="match status" value="1"/>
</dbReference>
<dbReference type="RefSeq" id="WP_067755712.1">
    <property type="nucleotide sequence ID" value="NZ_CP015772.1"/>
</dbReference>
<reference evidence="8 9" key="1">
    <citation type="submission" date="2016-05" db="EMBL/GenBank/DDBJ databases">
        <title>Niabella ginsenosidivorans BS26 whole genome sequencing.</title>
        <authorList>
            <person name="Im W.T."/>
            <person name="Siddiqi M.Z."/>
        </authorList>
    </citation>
    <scope>NUCLEOTIDE SEQUENCE [LARGE SCALE GENOMIC DNA]</scope>
    <source>
        <strain evidence="8 9">BS26</strain>
    </source>
</reference>
<evidence type="ECO:0000256" key="5">
    <source>
        <dbReference type="ARBA" id="ARBA00023237"/>
    </source>
</evidence>
<keyword evidence="4" id="KW-0472">Membrane</keyword>
<keyword evidence="9" id="KW-1185">Reference proteome</keyword>
<evidence type="ECO:0000313" key="9">
    <source>
        <dbReference type="Proteomes" id="UP000077667"/>
    </source>
</evidence>
<dbReference type="InterPro" id="IPR011990">
    <property type="entry name" value="TPR-like_helical_dom_sf"/>
</dbReference>
<dbReference type="InterPro" id="IPR012944">
    <property type="entry name" value="SusD_RagB_dom"/>
</dbReference>
<dbReference type="Proteomes" id="UP000077667">
    <property type="component" value="Chromosome"/>
</dbReference>
<evidence type="ECO:0000313" key="8">
    <source>
        <dbReference type="EMBL" id="ANH81427.1"/>
    </source>
</evidence>
<dbReference type="PROSITE" id="PS51257">
    <property type="entry name" value="PROKAR_LIPOPROTEIN"/>
    <property type="match status" value="1"/>
</dbReference>
<evidence type="ECO:0000259" key="7">
    <source>
        <dbReference type="Pfam" id="PF14322"/>
    </source>
</evidence>
<protein>
    <submittedName>
        <fullName evidence="8">Starch-binding protein</fullName>
    </submittedName>
</protein>
<dbReference type="Gene3D" id="1.25.40.390">
    <property type="match status" value="1"/>
</dbReference>
<dbReference type="OrthoDB" id="621570at2"/>
<evidence type="ECO:0000256" key="1">
    <source>
        <dbReference type="ARBA" id="ARBA00004442"/>
    </source>
</evidence>
<comment type="subcellular location">
    <subcellularLocation>
        <location evidence="1">Cell outer membrane</location>
    </subcellularLocation>
</comment>
<dbReference type="EMBL" id="CP015772">
    <property type="protein sequence ID" value="ANH81427.1"/>
    <property type="molecule type" value="Genomic_DNA"/>
</dbReference>
<proteinExistence type="inferred from homology"/>
<gene>
    <name evidence="8" type="ORF">A8C56_10930</name>
</gene>
<dbReference type="Pfam" id="PF07980">
    <property type="entry name" value="SusD_RagB"/>
    <property type="match status" value="1"/>
</dbReference>
<name>A0A1A9I184_9BACT</name>
<feature type="domain" description="RagB/SusD" evidence="6">
    <location>
        <begin position="336"/>
        <end position="422"/>
    </location>
</feature>
<dbReference type="KEGG" id="nia:A8C56_10930"/>
<organism evidence="8 9">
    <name type="scientific">Niabella ginsenosidivorans</name>
    <dbReference type="NCBI Taxonomy" id="1176587"/>
    <lineage>
        <taxon>Bacteria</taxon>
        <taxon>Pseudomonadati</taxon>
        <taxon>Bacteroidota</taxon>
        <taxon>Chitinophagia</taxon>
        <taxon>Chitinophagales</taxon>
        <taxon>Chitinophagaceae</taxon>
        <taxon>Niabella</taxon>
    </lineage>
</organism>
<evidence type="ECO:0000256" key="2">
    <source>
        <dbReference type="ARBA" id="ARBA00006275"/>
    </source>
</evidence>
<dbReference type="GO" id="GO:0009279">
    <property type="term" value="C:cell outer membrane"/>
    <property type="evidence" value="ECO:0007669"/>
    <property type="project" value="UniProtKB-SubCell"/>
</dbReference>
<evidence type="ECO:0000256" key="3">
    <source>
        <dbReference type="ARBA" id="ARBA00022729"/>
    </source>
</evidence>
<dbReference type="CDD" id="cd08977">
    <property type="entry name" value="SusD"/>
    <property type="match status" value="1"/>
</dbReference>